<protein>
    <recommendedName>
        <fullName evidence="4">Periplasmic protein</fullName>
    </recommendedName>
</protein>
<dbReference type="Proteomes" id="UP000524404">
    <property type="component" value="Unassembled WGS sequence"/>
</dbReference>
<organism evidence="2 3">
    <name type="scientific">Arcicella rosea</name>
    <dbReference type="NCBI Taxonomy" id="502909"/>
    <lineage>
        <taxon>Bacteria</taxon>
        <taxon>Pseudomonadati</taxon>
        <taxon>Bacteroidota</taxon>
        <taxon>Cytophagia</taxon>
        <taxon>Cytophagales</taxon>
        <taxon>Flectobacillaceae</taxon>
        <taxon>Arcicella</taxon>
    </lineage>
</organism>
<evidence type="ECO:0000313" key="3">
    <source>
        <dbReference type="Proteomes" id="UP000524404"/>
    </source>
</evidence>
<gene>
    <name evidence="2" type="ORF">HNP25_003872</name>
</gene>
<feature type="chain" id="PRO_5032938107" description="Periplasmic protein" evidence="1">
    <location>
        <begin position="21"/>
        <end position="68"/>
    </location>
</feature>
<name>A0A841EY05_9BACT</name>
<sequence length="68" mass="7194">MKKVVLGLSLLAFVANISLAHDKEKGSKCCSPKMAAAHSKSKSKCCAEMTKSAKVEKVADKKAVKKTA</sequence>
<keyword evidence="3" id="KW-1185">Reference proteome</keyword>
<accession>A0A841EY05</accession>
<proteinExistence type="predicted"/>
<dbReference type="EMBL" id="JACHKT010000038">
    <property type="protein sequence ID" value="MBB6005200.1"/>
    <property type="molecule type" value="Genomic_DNA"/>
</dbReference>
<evidence type="ECO:0008006" key="4">
    <source>
        <dbReference type="Google" id="ProtNLM"/>
    </source>
</evidence>
<evidence type="ECO:0000313" key="2">
    <source>
        <dbReference type="EMBL" id="MBB6005200.1"/>
    </source>
</evidence>
<feature type="signal peptide" evidence="1">
    <location>
        <begin position="1"/>
        <end position="20"/>
    </location>
</feature>
<comment type="caution">
    <text evidence="2">The sequence shown here is derived from an EMBL/GenBank/DDBJ whole genome shotgun (WGS) entry which is preliminary data.</text>
</comment>
<evidence type="ECO:0000256" key="1">
    <source>
        <dbReference type="SAM" id="SignalP"/>
    </source>
</evidence>
<dbReference type="RefSeq" id="WP_184136808.1">
    <property type="nucleotide sequence ID" value="NZ_JACHKT010000038.1"/>
</dbReference>
<keyword evidence="1" id="KW-0732">Signal</keyword>
<dbReference type="AlphaFoldDB" id="A0A841EY05"/>
<reference evidence="2 3" key="1">
    <citation type="submission" date="2020-08" db="EMBL/GenBank/DDBJ databases">
        <title>Functional genomics of gut bacteria from endangered species of beetles.</title>
        <authorList>
            <person name="Carlos-Shanley C."/>
        </authorList>
    </citation>
    <scope>NUCLEOTIDE SEQUENCE [LARGE SCALE GENOMIC DNA]</scope>
    <source>
        <strain evidence="2 3">S00070</strain>
    </source>
</reference>